<dbReference type="Gene3D" id="1.20.120.530">
    <property type="entry name" value="GntR ligand-binding domain-like"/>
    <property type="match status" value="1"/>
</dbReference>
<dbReference type="RefSeq" id="WP_076203620.1">
    <property type="nucleotide sequence ID" value="NZ_CP019236.1"/>
</dbReference>
<evidence type="ECO:0000256" key="3">
    <source>
        <dbReference type="ARBA" id="ARBA00023163"/>
    </source>
</evidence>
<dbReference type="OrthoDB" id="8066003at2"/>
<dbReference type="InterPro" id="IPR000524">
    <property type="entry name" value="Tscrpt_reg_HTH_GntR"/>
</dbReference>
<feature type="domain" description="HTH gntR-type" evidence="5">
    <location>
        <begin position="2"/>
        <end position="69"/>
    </location>
</feature>
<dbReference type="InterPro" id="IPR036388">
    <property type="entry name" value="WH-like_DNA-bd_sf"/>
</dbReference>
<dbReference type="Gene3D" id="1.10.10.10">
    <property type="entry name" value="Winged helix-like DNA-binding domain superfamily/Winged helix DNA-binding domain"/>
    <property type="match status" value="1"/>
</dbReference>
<dbReference type="KEGG" id="rhy:RD110_25710"/>
<protein>
    <submittedName>
        <fullName evidence="6">GntR family transcriptional regulator</fullName>
    </submittedName>
</protein>
<organism evidence="6 7">
    <name type="scientific">Rhodoferax koreensis</name>
    <dbReference type="NCBI Taxonomy" id="1842727"/>
    <lineage>
        <taxon>Bacteria</taxon>
        <taxon>Pseudomonadati</taxon>
        <taxon>Pseudomonadota</taxon>
        <taxon>Betaproteobacteria</taxon>
        <taxon>Burkholderiales</taxon>
        <taxon>Comamonadaceae</taxon>
        <taxon>Rhodoferax</taxon>
    </lineage>
</organism>
<dbReference type="CDD" id="cd07377">
    <property type="entry name" value="WHTH_GntR"/>
    <property type="match status" value="1"/>
</dbReference>
<dbReference type="GO" id="GO:0003700">
    <property type="term" value="F:DNA-binding transcription factor activity"/>
    <property type="evidence" value="ECO:0007669"/>
    <property type="project" value="InterPro"/>
</dbReference>
<gene>
    <name evidence="6" type="ORF">RD110_25710</name>
</gene>
<keyword evidence="1" id="KW-0805">Transcription regulation</keyword>
<keyword evidence="3" id="KW-0804">Transcription</keyword>
<proteinExistence type="predicted"/>
<dbReference type="Pfam" id="PF00392">
    <property type="entry name" value="GntR"/>
    <property type="match status" value="1"/>
</dbReference>
<dbReference type="STRING" id="1842727.RD110_25710"/>
<dbReference type="SMART" id="SM00345">
    <property type="entry name" value="HTH_GNTR"/>
    <property type="match status" value="1"/>
</dbReference>
<evidence type="ECO:0000256" key="2">
    <source>
        <dbReference type="ARBA" id="ARBA00023125"/>
    </source>
</evidence>
<feature type="region of interest" description="Disordered" evidence="4">
    <location>
        <begin position="211"/>
        <end position="252"/>
    </location>
</feature>
<dbReference type="GO" id="GO:0003677">
    <property type="term" value="F:DNA binding"/>
    <property type="evidence" value="ECO:0007669"/>
    <property type="project" value="UniProtKB-KW"/>
</dbReference>
<dbReference type="Proteomes" id="UP000186609">
    <property type="component" value="Chromosome"/>
</dbReference>
<dbReference type="AlphaFoldDB" id="A0A1P8K2D9"/>
<keyword evidence="2" id="KW-0238">DNA-binding</keyword>
<dbReference type="PANTHER" id="PTHR43537">
    <property type="entry name" value="TRANSCRIPTIONAL REGULATOR, GNTR FAMILY"/>
    <property type="match status" value="1"/>
</dbReference>
<dbReference type="InterPro" id="IPR008920">
    <property type="entry name" value="TF_FadR/GntR_C"/>
</dbReference>
<evidence type="ECO:0000256" key="4">
    <source>
        <dbReference type="SAM" id="MobiDB-lite"/>
    </source>
</evidence>
<dbReference type="PANTHER" id="PTHR43537:SF51">
    <property type="entry name" value="HTH-TYPE TRANSCRIPTIONAL REGULATOR LGOR-RELATED"/>
    <property type="match status" value="1"/>
</dbReference>
<dbReference type="SMART" id="SM00895">
    <property type="entry name" value="FCD"/>
    <property type="match status" value="1"/>
</dbReference>
<dbReference type="InterPro" id="IPR036390">
    <property type="entry name" value="WH_DNA-bd_sf"/>
</dbReference>
<keyword evidence="7" id="KW-1185">Reference proteome</keyword>
<evidence type="ECO:0000313" key="7">
    <source>
        <dbReference type="Proteomes" id="UP000186609"/>
    </source>
</evidence>
<dbReference type="SUPFAM" id="SSF48008">
    <property type="entry name" value="GntR ligand-binding domain-like"/>
    <property type="match status" value="1"/>
</dbReference>
<evidence type="ECO:0000256" key="1">
    <source>
        <dbReference type="ARBA" id="ARBA00023015"/>
    </source>
</evidence>
<reference evidence="6 7" key="1">
    <citation type="submission" date="2017-01" db="EMBL/GenBank/DDBJ databases">
        <authorList>
            <person name="Mah S.A."/>
            <person name="Swanson W.J."/>
            <person name="Moy G.W."/>
            <person name="Vacquier V.D."/>
        </authorList>
    </citation>
    <scope>NUCLEOTIDE SEQUENCE [LARGE SCALE GENOMIC DNA]</scope>
    <source>
        <strain evidence="6 7">DCY110</strain>
    </source>
</reference>
<dbReference type="EMBL" id="CP019236">
    <property type="protein sequence ID" value="APW40178.1"/>
    <property type="molecule type" value="Genomic_DNA"/>
</dbReference>
<evidence type="ECO:0000313" key="6">
    <source>
        <dbReference type="EMBL" id="APW40178.1"/>
    </source>
</evidence>
<accession>A0A1P8K2D9</accession>
<dbReference type="PROSITE" id="PS50949">
    <property type="entry name" value="HTH_GNTR"/>
    <property type="match status" value="1"/>
</dbReference>
<evidence type="ECO:0000259" key="5">
    <source>
        <dbReference type="PROSITE" id="PS50949"/>
    </source>
</evidence>
<dbReference type="SUPFAM" id="SSF46785">
    <property type="entry name" value="Winged helix' DNA-binding domain"/>
    <property type="match status" value="1"/>
</dbReference>
<dbReference type="Pfam" id="PF07729">
    <property type="entry name" value="FCD"/>
    <property type="match status" value="1"/>
</dbReference>
<name>A0A1P8K2D9_9BURK</name>
<dbReference type="InterPro" id="IPR011711">
    <property type="entry name" value="GntR_C"/>
</dbReference>
<sequence length="252" mass="27001">MASQIERVINELRRRVLAGQLAPGERLVEVQYSAELGVSRTPLRIALGELEKEGLLERLPKRGFQVRRFSIDAIAQAVDVRGVLEGMAARSVAEAGANAHTLQTLETCVREGELVLQEAAAGAGIDAMRWVAMNALFHRTLVVAADNAALATALEAVSRTPMAGAGALGLNGSLPRLEYKLLLRAQHDHADVLHAIVAREGSRAEAIMREHARRSRDNKREMMLRLQQEGGQGPAADDTPNAASDGVPATAG</sequence>